<proteinExistence type="inferred from homology"/>
<dbReference type="HAMAP" id="MF_01148">
    <property type="entry name" value="Lnt"/>
    <property type="match status" value="1"/>
</dbReference>
<dbReference type="InterPro" id="IPR045378">
    <property type="entry name" value="LNT_N"/>
</dbReference>
<feature type="transmembrane region" description="Helical" evidence="9">
    <location>
        <begin position="86"/>
        <end position="113"/>
    </location>
</feature>
<organism evidence="11 12">
    <name type="scientific">Orbus sasakiae</name>
    <dbReference type="NCBI Taxonomy" id="1078475"/>
    <lineage>
        <taxon>Bacteria</taxon>
        <taxon>Pseudomonadati</taxon>
        <taxon>Pseudomonadota</taxon>
        <taxon>Gammaproteobacteria</taxon>
        <taxon>Orbales</taxon>
        <taxon>Orbaceae</taxon>
        <taxon>Orbus</taxon>
    </lineage>
</organism>
<evidence type="ECO:0000256" key="5">
    <source>
        <dbReference type="ARBA" id="ARBA00022692"/>
    </source>
</evidence>
<evidence type="ECO:0000256" key="8">
    <source>
        <dbReference type="ARBA" id="ARBA00023315"/>
    </source>
</evidence>
<dbReference type="Gene3D" id="3.60.110.10">
    <property type="entry name" value="Carbon-nitrogen hydrolase"/>
    <property type="match status" value="1"/>
</dbReference>
<dbReference type="EMBL" id="BAABHY010000001">
    <property type="protein sequence ID" value="GAA5109409.1"/>
    <property type="molecule type" value="Genomic_DNA"/>
</dbReference>
<evidence type="ECO:0000313" key="11">
    <source>
        <dbReference type="EMBL" id="GAA5109409.1"/>
    </source>
</evidence>
<feature type="transmembrane region" description="Helical" evidence="9">
    <location>
        <begin position="7"/>
        <end position="25"/>
    </location>
</feature>
<comment type="caution">
    <text evidence="11">The sequence shown here is derived from an EMBL/GenBank/DDBJ whole genome shotgun (WGS) entry which is preliminary data.</text>
</comment>
<dbReference type="PANTHER" id="PTHR38686:SF1">
    <property type="entry name" value="APOLIPOPROTEIN N-ACYLTRANSFERASE"/>
    <property type="match status" value="1"/>
</dbReference>
<sequence length="522" mass="58965">MIKMANSLLIQLIVSLLLGGIAVFSYSPFDIWPLAFISFIGLLLLANQPSSKRAALIGFVWGIGYFVSGVHWVYVSIKQYGELTTVLSLVVLSLLIAYLSLYPMLFAILLRLCHKICPAYSFKQLIILAPLLWQITEFLRGTLLNGFAWLQLGYTQLNAPLNGLFPVIGINGVNLFFSICSGLFAYLIYHGIKYRKAVGHRPKLHNFSATCAILVIFFASFWLNKIHWTQIDTTRQTTITLAQGNIAQSLRWDSQQLDNTLNTYRSLTEQNMKSSDIVIWSEAAITDFEVNQQAYLIALDRYASANNTAVAVGIIDLERQFNDYQIYNVLIVLGDNVPYQYPTRNRYLKHHLVPFGEYTPLESLLKPIANLLSVPMSSMTEGPAIQKPLEIKGFKFTTVICYEVILSNLVWQNFGTDTDFLLTVSNDAWFGDTIGPWQHLQMARARALEFGRTLLRSTNNGITVVINPQGTIIKQIPQFETTTLTTTVNPSIGLTPYAKWGNYPYYFALMVLAIIIILRRKH</sequence>
<feature type="transmembrane region" description="Helical" evidence="9">
    <location>
        <begin position="54"/>
        <end position="74"/>
    </location>
</feature>
<evidence type="ECO:0000256" key="9">
    <source>
        <dbReference type="HAMAP-Rule" id="MF_01148"/>
    </source>
</evidence>
<dbReference type="SUPFAM" id="SSF56317">
    <property type="entry name" value="Carbon-nitrogen hydrolase"/>
    <property type="match status" value="1"/>
</dbReference>
<feature type="transmembrane region" description="Helical" evidence="9">
    <location>
        <begin position="168"/>
        <end position="192"/>
    </location>
</feature>
<dbReference type="PROSITE" id="PS50263">
    <property type="entry name" value="CN_HYDROLASE"/>
    <property type="match status" value="1"/>
</dbReference>
<keyword evidence="4 9" id="KW-0808">Transferase</keyword>
<name>A0ABP9N7M7_9GAMM</name>
<evidence type="ECO:0000256" key="3">
    <source>
        <dbReference type="ARBA" id="ARBA00022475"/>
    </source>
</evidence>
<comment type="function">
    <text evidence="9">Catalyzes the phospholipid dependent N-acylation of the N-terminal cysteine of apolipoprotein, the last step in lipoprotein maturation.</text>
</comment>
<comment type="subcellular location">
    <subcellularLocation>
        <location evidence="1 9">Cell membrane</location>
        <topology evidence="1 9">Multi-pass membrane protein</topology>
    </subcellularLocation>
</comment>
<feature type="transmembrane region" description="Helical" evidence="9">
    <location>
        <begin position="31"/>
        <end position="47"/>
    </location>
</feature>
<dbReference type="EC" id="2.3.1.269" evidence="9"/>
<dbReference type="PANTHER" id="PTHR38686">
    <property type="entry name" value="APOLIPOPROTEIN N-ACYLTRANSFERASE"/>
    <property type="match status" value="1"/>
</dbReference>
<keyword evidence="6 9" id="KW-1133">Transmembrane helix</keyword>
<feature type="transmembrane region" description="Helical" evidence="9">
    <location>
        <begin position="125"/>
        <end position="148"/>
    </location>
</feature>
<keyword evidence="7 9" id="KW-0472">Membrane</keyword>
<evidence type="ECO:0000256" key="2">
    <source>
        <dbReference type="ARBA" id="ARBA00010065"/>
    </source>
</evidence>
<keyword evidence="3 9" id="KW-1003">Cell membrane</keyword>
<comment type="similarity">
    <text evidence="2 9">Belongs to the CN hydrolase family. Apolipoprotein N-acyltransferase subfamily.</text>
</comment>
<feature type="transmembrane region" description="Helical" evidence="9">
    <location>
        <begin position="204"/>
        <end position="223"/>
    </location>
</feature>
<evidence type="ECO:0000256" key="7">
    <source>
        <dbReference type="ARBA" id="ARBA00023136"/>
    </source>
</evidence>
<gene>
    <name evidence="9 11" type="primary">lnt</name>
    <name evidence="11" type="ORF">GCM10023211_12740</name>
</gene>
<keyword evidence="8 9" id="KW-0012">Acyltransferase</keyword>
<feature type="transmembrane region" description="Helical" evidence="9">
    <location>
        <begin position="500"/>
        <end position="518"/>
    </location>
</feature>
<evidence type="ECO:0000256" key="1">
    <source>
        <dbReference type="ARBA" id="ARBA00004651"/>
    </source>
</evidence>
<evidence type="ECO:0000259" key="10">
    <source>
        <dbReference type="PROSITE" id="PS50263"/>
    </source>
</evidence>
<dbReference type="Pfam" id="PF00795">
    <property type="entry name" value="CN_hydrolase"/>
    <property type="match status" value="1"/>
</dbReference>
<dbReference type="Pfam" id="PF20154">
    <property type="entry name" value="LNT_N"/>
    <property type="match status" value="1"/>
</dbReference>
<dbReference type="NCBIfam" id="TIGR00546">
    <property type="entry name" value="lnt"/>
    <property type="match status" value="1"/>
</dbReference>
<feature type="domain" description="CN hydrolase" evidence="10">
    <location>
        <begin position="242"/>
        <end position="490"/>
    </location>
</feature>
<dbReference type="Proteomes" id="UP001500171">
    <property type="component" value="Unassembled WGS sequence"/>
</dbReference>
<accession>A0ABP9N7M7</accession>
<dbReference type="CDD" id="cd07571">
    <property type="entry name" value="ALP_N-acyl_transferase"/>
    <property type="match status" value="1"/>
</dbReference>
<evidence type="ECO:0000313" key="12">
    <source>
        <dbReference type="Proteomes" id="UP001500171"/>
    </source>
</evidence>
<keyword evidence="12" id="KW-1185">Reference proteome</keyword>
<evidence type="ECO:0000256" key="4">
    <source>
        <dbReference type="ARBA" id="ARBA00022679"/>
    </source>
</evidence>
<dbReference type="InterPro" id="IPR003010">
    <property type="entry name" value="C-N_Hydrolase"/>
</dbReference>
<dbReference type="InterPro" id="IPR036526">
    <property type="entry name" value="C-N_Hydrolase_sf"/>
</dbReference>
<dbReference type="InterPro" id="IPR004563">
    <property type="entry name" value="Apolipo_AcylTrfase"/>
</dbReference>
<comment type="catalytic activity">
    <reaction evidence="9">
        <text>N-terminal S-1,2-diacyl-sn-glyceryl-L-cysteinyl-[lipoprotein] + a glycerophospholipid = N-acyl-S-1,2-diacyl-sn-glyceryl-L-cysteinyl-[lipoprotein] + a 2-acyl-sn-glycero-3-phospholipid + H(+)</text>
        <dbReference type="Rhea" id="RHEA:48228"/>
        <dbReference type="Rhea" id="RHEA-COMP:14681"/>
        <dbReference type="Rhea" id="RHEA-COMP:14684"/>
        <dbReference type="ChEBI" id="CHEBI:15378"/>
        <dbReference type="ChEBI" id="CHEBI:136912"/>
        <dbReference type="ChEBI" id="CHEBI:140656"/>
        <dbReference type="ChEBI" id="CHEBI:140657"/>
        <dbReference type="ChEBI" id="CHEBI:140660"/>
        <dbReference type="EC" id="2.3.1.269"/>
    </reaction>
</comment>
<comment type="pathway">
    <text evidence="9">Protein modification; lipoprotein biosynthesis (N-acyl transfer).</text>
</comment>
<keyword evidence="5 9" id="KW-0812">Transmembrane</keyword>
<reference evidence="12" key="1">
    <citation type="journal article" date="2019" name="Int. J. Syst. Evol. Microbiol.">
        <title>The Global Catalogue of Microorganisms (GCM) 10K type strain sequencing project: providing services to taxonomists for standard genome sequencing and annotation.</title>
        <authorList>
            <consortium name="The Broad Institute Genomics Platform"/>
            <consortium name="The Broad Institute Genome Sequencing Center for Infectious Disease"/>
            <person name="Wu L."/>
            <person name="Ma J."/>
        </authorList>
    </citation>
    <scope>NUCLEOTIDE SEQUENCE [LARGE SCALE GENOMIC DNA]</scope>
    <source>
        <strain evidence="12">JCM 18050</strain>
    </source>
</reference>
<protein>
    <recommendedName>
        <fullName evidence="9">Apolipoprotein N-acyltransferase</fullName>
        <shortName evidence="9">ALP N-acyltransferase</shortName>
        <ecNumber evidence="9">2.3.1.269</ecNumber>
    </recommendedName>
</protein>
<evidence type="ECO:0000256" key="6">
    <source>
        <dbReference type="ARBA" id="ARBA00022989"/>
    </source>
</evidence>